<dbReference type="OrthoDB" id="6021263at2759"/>
<dbReference type="Proteomes" id="UP000030693">
    <property type="component" value="Unassembled WGS sequence"/>
</dbReference>
<dbReference type="AlphaFoldDB" id="A0A058ZAX5"/>
<protein>
    <submittedName>
        <fullName evidence="2">Uncharacterized protein</fullName>
    </submittedName>
</protein>
<evidence type="ECO:0000313" key="2">
    <source>
        <dbReference type="EMBL" id="KCV71549.1"/>
    </source>
</evidence>
<evidence type="ECO:0000256" key="1">
    <source>
        <dbReference type="SAM" id="MobiDB-lite"/>
    </source>
</evidence>
<organism evidence="2">
    <name type="scientific">Fonticula alba</name>
    <name type="common">Slime mold</name>
    <dbReference type="NCBI Taxonomy" id="691883"/>
    <lineage>
        <taxon>Eukaryota</taxon>
        <taxon>Rotosphaerida</taxon>
        <taxon>Fonticulaceae</taxon>
        <taxon>Fonticula</taxon>
    </lineage>
</organism>
<accession>A0A058ZAX5</accession>
<reference evidence="2" key="1">
    <citation type="submission" date="2013-04" db="EMBL/GenBank/DDBJ databases">
        <title>The Genome Sequence of Fonticula alba ATCC 38817.</title>
        <authorList>
            <consortium name="The Broad Institute Genomics Platform"/>
            <person name="Russ C."/>
            <person name="Cuomo C."/>
            <person name="Burger G."/>
            <person name="Gray M.W."/>
            <person name="Holland P.W.H."/>
            <person name="King N."/>
            <person name="Lang F.B.F."/>
            <person name="Roger A.J."/>
            <person name="Ruiz-Trillo I."/>
            <person name="Brown M."/>
            <person name="Walker B."/>
            <person name="Young S."/>
            <person name="Zeng Q."/>
            <person name="Gargeya S."/>
            <person name="Fitzgerald M."/>
            <person name="Haas B."/>
            <person name="Abouelleil A."/>
            <person name="Allen A.W."/>
            <person name="Alvarado L."/>
            <person name="Arachchi H.M."/>
            <person name="Berlin A.M."/>
            <person name="Chapman S.B."/>
            <person name="Gainer-Dewar J."/>
            <person name="Goldberg J."/>
            <person name="Griggs A."/>
            <person name="Gujja S."/>
            <person name="Hansen M."/>
            <person name="Howarth C."/>
            <person name="Imamovic A."/>
            <person name="Ireland A."/>
            <person name="Larimer J."/>
            <person name="McCowan C."/>
            <person name="Murphy C."/>
            <person name="Pearson M."/>
            <person name="Poon T.W."/>
            <person name="Priest M."/>
            <person name="Roberts A."/>
            <person name="Saif S."/>
            <person name="Shea T."/>
            <person name="Sisk P."/>
            <person name="Sykes S."/>
            <person name="Wortman J."/>
            <person name="Nusbaum C."/>
            <person name="Birren B."/>
        </authorList>
    </citation>
    <scope>NUCLEOTIDE SEQUENCE [LARGE SCALE GENOMIC DNA]</scope>
    <source>
        <strain evidence="2">ATCC 38817</strain>
    </source>
</reference>
<gene>
    <name evidence="2" type="ORF">H696_02489</name>
</gene>
<dbReference type="Pfam" id="PF12824">
    <property type="entry name" value="MRP-L20"/>
    <property type="match status" value="1"/>
</dbReference>
<feature type="region of interest" description="Disordered" evidence="1">
    <location>
        <begin position="28"/>
        <end position="58"/>
    </location>
</feature>
<name>A0A058ZAX5_FONAL</name>
<proteinExistence type="predicted"/>
<dbReference type="EMBL" id="KB932203">
    <property type="protein sequence ID" value="KCV71549.1"/>
    <property type="molecule type" value="Genomic_DNA"/>
</dbReference>
<dbReference type="RefSeq" id="XP_009494672.1">
    <property type="nucleotide sequence ID" value="XM_009496397.1"/>
</dbReference>
<sequence>MFALRAVSTSFKQAGNRLMAPAFARAFSQSSSEQDSDFRSDNDLDGGESDPQRLMPEDRIPAPLLTEEMLMERPEFAAAPLSFSARSHVLHYLSRKHKIASGGEPTTGLGSDGAIKSLLTPHPVPLYTLRNNLNPETIDKIRHLRSLDPARFTQRRLGVMFGLPSIIIGMIAPVPKTGRQLRKISREAEARGRGYLPRTLRIIRRERERALAADFSQNGL</sequence>
<dbReference type="GeneID" id="20527214"/>
<keyword evidence="3" id="KW-1185">Reference proteome</keyword>
<evidence type="ECO:0000313" key="3">
    <source>
        <dbReference type="Proteomes" id="UP000030693"/>
    </source>
</evidence>